<dbReference type="GO" id="GO:0009007">
    <property type="term" value="F:site-specific DNA-methyltransferase (adenine-specific) activity"/>
    <property type="evidence" value="ECO:0007669"/>
    <property type="project" value="UniProtKB-EC"/>
</dbReference>
<protein>
    <recommendedName>
        <fullName evidence="1">site-specific DNA-methyltransferase (adenine-specific)</fullName>
        <ecNumber evidence="1">2.1.1.72</ecNumber>
    </recommendedName>
</protein>
<feature type="domain" description="Type II methyltransferase M.TaqI-like" evidence="6">
    <location>
        <begin position="432"/>
        <end position="680"/>
    </location>
</feature>
<dbReference type="SUPFAM" id="SSF53335">
    <property type="entry name" value="S-adenosyl-L-methionine-dependent methyltransferases"/>
    <property type="match status" value="1"/>
</dbReference>
<keyword evidence="3 7" id="KW-0808">Transferase</keyword>
<evidence type="ECO:0000256" key="5">
    <source>
        <dbReference type="ARBA" id="ARBA00047942"/>
    </source>
</evidence>
<dbReference type="GO" id="GO:0032259">
    <property type="term" value="P:methylation"/>
    <property type="evidence" value="ECO:0007669"/>
    <property type="project" value="UniProtKB-KW"/>
</dbReference>
<dbReference type="Gene3D" id="3.40.50.150">
    <property type="entry name" value="Vaccinia Virus protein VP39"/>
    <property type="match status" value="1"/>
</dbReference>
<accession>A0A486UFY0</accession>
<evidence type="ECO:0000256" key="1">
    <source>
        <dbReference type="ARBA" id="ARBA00011900"/>
    </source>
</evidence>
<keyword evidence="2 7" id="KW-0489">Methyltransferase</keyword>
<name>A0A486UFY0_KLEPN</name>
<proteinExistence type="predicted"/>
<evidence type="ECO:0000259" key="6">
    <source>
        <dbReference type="Pfam" id="PF07669"/>
    </source>
</evidence>
<dbReference type="GO" id="GO:0003676">
    <property type="term" value="F:nucleic acid binding"/>
    <property type="evidence" value="ECO:0007669"/>
    <property type="project" value="InterPro"/>
</dbReference>
<dbReference type="AlphaFoldDB" id="A0A486UFY0"/>
<dbReference type="PRINTS" id="PR00507">
    <property type="entry name" value="N12N6MTFRASE"/>
</dbReference>
<evidence type="ECO:0000256" key="2">
    <source>
        <dbReference type="ARBA" id="ARBA00022603"/>
    </source>
</evidence>
<sequence>MYQELTDRLTSGVARCVTEEEVRFLWLSELKSALGVQFQAERERNDAYYNGVVIEFKNVGLFGGKISSPAFKEAVYDRLDKYIKRRSESEGEDPADYIGIATDGCHVAFAFMQDDQIVHRHLMPICESSVSLVAQALKDAKRRAVTPENLIEDFGHMSPAGAGMMQALADSLMSQLAAKGPNKIKMLFEEWRHLYGQVADLSANQVDDILRSIGFNLTCKQASKQASNSIIPAALFVIHTYDSLLIKLLGAEIVSMLGDHTAYKGFAEAASVLGDGELTQRIAAEIERGEFFSRAGIQGFVEEAIFSWYLDAAADPAHGADICRGLRQVLVGLAMYRTDNLTVARSRDVLKHFYQDLVPDALRKSLGEFYTPDWLVEVTLDKTGVSDWIDKRFLDPTCGSGSFLLATIKRIRQQAEVAGWSQKATLEHITRSVWGFDLNPLAVQAARVNLLISITDLLAACPGSRIELPVLLADAVYSPARNPDSDEDTVEYTIGSQVANLKVTLPAALALDRKRLDALFSTMGELVEADTDYPDVERKLIARRQLSQEEADSWRLPLSETYGRVLDLHRKNWNGIWFRIVRNFFWSATAGEFDVVIGNPPWVRWSKLPELYRERVMPTCRDYDIFSSTPHHGGNELDISAMISYTVSDKWLKEEGRLAFLVTQTLFQSPSSEGFRRFRIKDGYNLIPESVDDLKSLKPFPDAANKTAIFVASKSRSRVPSYPLPYYVWNAAPGAKKVISASLDKATALFGVIIDQLEATPVGGEGSPWAVLPVGEFASMAGLTGQSEWAQGRKGVTVDLNGIYFVSVTRVSEDGNLVQIETRPEAGKTNIGPKQRHWIEPDMLYPLLKGASDFSACYVSPKDELYALVPNRGITKEEYDGAEALIDADMPQLSRYFASFHELLARRSTYRGRMPNAPYYAVYNVGNYTFAPWKVIWAEQKDFCAAVVSTATVPGAGERVVVPDHKLFFVDFDAAEPAYFLCGMLNTAKVRQFIESHVIKTQIGNVFKHLSVPQFDAKNPRHHELAALVEQAHAEPDQAKRQVLLAKISDLGSKLL</sequence>
<dbReference type="InterPro" id="IPR011639">
    <property type="entry name" value="MethylTrfase_TaqI-like_dom"/>
</dbReference>
<dbReference type="InterPro" id="IPR002052">
    <property type="entry name" value="DNA_methylase_N6_adenine_CS"/>
</dbReference>
<dbReference type="InterPro" id="IPR029063">
    <property type="entry name" value="SAM-dependent_MTases_sf"/>
</dbReference>
<dbReference type="EMBL" id="CAAHDB010000030">
    <property type="protein sequence ID" value="VGM37023.1"/>
    <property type="molecule type" value="Genomic_DNA"/>
</dbReference>
<gene>
    <name evidence="7" type="ORF">SAMEA4873655_05082</name>
</gene>
<keyword evidence="4" id="KW-0949">S-adenosyl-L-methionine</keyword>
<reference evidence="7" key="1">
    <citation type="submission" date="2019-03" db="EMBL/GenBank/DDBJ databases">
        <authorList>
            <consortium name="Pathogen Informatics"/>
        </authorList>
    </citation>
    <scope>NUCLEOTIDE SEQUENCE</scope>
    <source>
        <strain evidence="7">5012STDY7626459</strain>
    </source>
</reference>
<dbReference type="EC" id="2.1.1.72" evidence="1"/>
<dbReference type="Pfam" id="PF07669">
    <property type="entry name" value="Eco57I"/>
    <property type="match status" value="1"/>
</dbReference>
<dbReference type="GO" id="GO:0006304">
    <property type="term" value="P:DNA modification"/>
    <property type="evidence" value="ECO:0007669"/>
    <property type="project" value="InterPro"/>
</dbReference>
<evidence type="ECO:0000256" key="4">
    <source>
        <dbReference type="ARBA" id="ARBA00022691"/>
    </source>
</evidence>
<dbReference type="InterPro" id="IPR050953">
    <property type="entry name" value="N4_N6_ade-DNA_methylase"/>
</dbReference>
<dbReference type="PANTHER" id="PTHR33841">
    <property type="entry name" value="DNA METHYLTRANSFERASE YEEA-RELATED"/>
    <property type="match status" value="1"/>
</dbReference>
<comment type="catalytic activity">
    <reaction evidence="5">
        <text>a 2'-deoxyadenosine in DNA + S-adenosyl-L-methionine = an N(6)-methyl-2'-deoxyadenosine in DNA + S-adenosyl-L-homocysteine + H(+)</text>
        <dbReference type="Rhea" id="RHEA:15197"/>
        <dbReference type="Rhea" id="RHEA-COMP:12418"/>
        <dbReference type="Rhea" id="RHEA-COMP:12419"/>
        <dbReference type="ChEBI" id="CHEBI:15378"/>
        <dbReference type="ChEBI" id="CHEBI:57856"/>
        <dbReference type="ChEBI" id="CHEBI:59789"/>
        <dbReference type="ChEBI" id="CHEBI:90615"/>
        <dbReference type="ChEBI" id="CHEBI:90616"/>
        <dbReference type="EC" id="2.1.1.72"/>
    </reaction>
</comment>
<dbReference type="PANTHER" id="PTHR33841:SF4">
    <property type="entry name" value="RESTRICTION MODIFICATION SYSTEM DNA SPECIFICITY DOMAIN"/>
    <property type="match status" value="1"/>
</dbReference>
<evidence type="ECO:0000256" key="3">
    <source>
        <dbReference type="ARBA" id="ARBA00022679"/>
    </source>
</evidence>
<evidence type="ECO:0000313" key="7">
    <source>
        <dbReference type="EMBL" id="VGM37023.1"/>
    </source>
</evidence>
<organism evidence="7">
    <name type="scientific">Klebsiella pneumoniae</name>
    <dbReference type="NCBI Taxonomy" id="573"/>
    <lineage>
        <taxon>Bacteria</taxon>
        <taxon>Pseudomonadati</taxon>
        <taxon>Pseudomonadota</taxon>
        <taxon>Gammaproteobacteria</taxon>
        <taxon>Enterobacterales</taxon>
        <taxon>Enterobacteriaceae</taxon>
        <taxon>Klebsiella/Raoultella group</taxon>
        <taxon>Klebsiella</taxon>
        <taxon>Klebsiella pneumoniae complex</taxon>
    </lineage>
</organism>
<dbReference type="PROSITE" id="PS00092">
    <property type="entry name" value="N6_MTASE"/>
    <property type="match status" value="1"/>
</dbReference>